<comment type="caution">
    <text evidence="1">The sequence shown here is derived from an EMBL/GenBank/DDBJ whole genome shotgun (WGS) entry which is preliminary data.</text>
</comment>
<feature type="non-terminal residue" evidence="1">
    <location>
        <position position="1"/>
    </location>
</feature>
<protein>
    <submittedName>
        <fullName evidence="1">Uncharacterized protein</fullName>
    </submittedName>
</protein>
<proteinExistence type="predicted"/>
<reference evidence="1 2" key="1">
    <citation type="journal article" date="2016" name="Genome Biol. Evol.">
        <title>Gene Family Evolution Reflects Adaptation to Soil Environmental Stressors in the Genome of the Collembolan Orchesella cincta.</title>
        <authorList>
            <person name="Faddeeva-Vakhrusheva A."/>
            <person name="Derks M.F."/>
            <person name="Anvar S.Y."/>
            <person name="Agamennone V."/>
            <person name="Suring W."/>
            <person name="Smit S."/>
            <person name="van Straalen N.M."/>
            <person name="Roelofs D."/>
        </authorList>
    </citation>
    <scope>NUCLEOTIDE SEQUENCE [LARGE SCALE GENOMIC DNA]</scope>
    <source>
        <tissue evidence="1">Mixed pool</tissue>
    </source>
</reference>
<dbReference type="AlphaFoldDB" id="A0A1D2MK04"/>
<evidence type="ECO:0000313" key="2">
    <source>
        <dbReference type="Proteomes" id="UP000094527"/>
    </source>
</evidence>
<keyword evidence="2" id="KW-1185">Reference proteome</keyword>
<evidence type="ECO:0000313" key="1">
    <source>
        <dbReference type="EMBL" id="ODM93298.1"/>
    </source>
</evidence>
<sequence>YALSVLSKQWVLDHQSMLNLHQLRYREGAITEDDNALRSNHSSLRNFGKIILKDVEPEEFKILMDNCPQI</sequence>
<gene>
    <name evidence="1" type="ORF">Ocin01_13381</name>
</gene>
<dbReference type="Proteomes" id="UP000094527">
    <property type="component" value="Unassembled WGS sequence"/>
</dbReference>
<accession>A0A1D2MK04</accession>
<dbReference type="EMBL" id="LJIJ01001028">
    <property type="protein sequence ID" value="ODM93298.1"/>
    <property type="molecule type" value="Genomic_DNA"/>
</dbReference>
<name>A0A1D2MK04_ORCCI</name>
<organism evidence="1 2">
    <name type="scientific">Orchesella cincta</name>
    <name type="common">Springtail</name>
    <name type="synonym">Podura cincta</name>
    <dbReference type="NCBI Taxonomy" id="48709"/>
    <lineage>
        <taxon>Eukaryota</taxon>
        <taxon>Metazoa</taxon>
        <taxon>Ecdysozoa</taxon>
        <taxon>Arthropoda</taxon>
        <taxon>Hexapoda</taxon>
        <taxon>Collembola</taxon>
        <taxon>Entomobryomorpha</taxon>
        <taxon>Entomobryoidea</taxon>
        <taxon>Orchesellidae</taxon>
        <taxon>Orchesellinae</taxon>
        <taxon>Orchesella</taxon>
    </lineage>
</organism>